<dbReference type="GO" id="GO:0016787">
    <property type="term" value="F:hydrolase activity"/>
    <property type="evidence" value="ECO:0007669"/>
    <property type="project" value="UniProtKB-KW"/>
</dbReference>
<dbReference type="Gene3D" id="3.40.50.850">
    <property type="entry name" value="Isochorismatase-like"/>
    <property type="match status" value="1"/>
</dbReference>
<gene>
    <name evidence="4" type="ORF">ACFOZY_13355</name>
</gene>
<evidence type="ECO:0000313" key="4">
    <source>
        <dbReference type="EMBL" id="MFC4411410.1"/>
    </source>
</evidence>
<keyword evidence="5" id="KW-1185">Reference proteome</keyword>
<dbReference type="InterPro" id="IPR036380">
    <property type="entry name" value="Isochorismatase-like_sf"/>
</dbReference>
<evidence type="ECO:0000313" key="5">
    <source>
        <dbReference type="Proteomes" id="UP001595817"/>
    </source>
</evidence>
<dbReference type="RefSeq" id="WP_378156336.1">
    <property type="nucleotide sequence ID" value="NZ_JBHSEC010000020.1"/>
</dbReference>
<evidence type="ECO:0000259" key="3">
    <source>
        <dbReference type="Pfam" id="PF00857"/>
    </source>
</evidence>
<dbReference type="Proteomes" id="UP001595817">
    <property type="component" value="Unassembled WGS sequence"/>
</dbReference>
<dbReference type="PANTHER" id="PTHR43540:SF10">
    <property type="entry name" value="ISOCHORISMATASE"/>
    <property type="match status" value="1"/>
</dbReference>
<evidence type="ECO:0000256" key="2">
    <source>
        <dbReference type="ARBA" id="ARBA00022801"/>
    </source>
</evidence>
<dbReference type="EMBL" id="JBHSEC010000020">
    <property type="protein sequence ID" value="MFC4411410.1"/>
    <property type="molecule type" value="Genomic_DNA"/>
</dbReference>
<comment type="caution">
    <text evidence="4">The sequence shown here is derived from an EMBL/GenBank/DDBJ whole genome shotgun (WGS) entry which is preliminary data.</text>
</comment>
<proteinExistence type="inferred from homology"/>
<feature type="domain" description="Isochorismatase-like" evidence="3">
    <location>
        <begin position="6"/>
        <end position="175"/>
    </location>
</feature>
<evidence type="ECO:0000256" key="1">
    <source>
        <dbReference type="ARBA" id="ARBA00006336"/>
    </source>
</evidence>
<dbReference type="InterPro" id="IPR050272">
    <property type="entry name" value="Isochorismatase-like_hydrls"/>
</dbReference>
<dbReference type="Pfam" id="PF00857">
    <property type="entry name" value="Isochorismatase"/>
    <property type="match status" value="1"/>
</dbReference>
<dbReference type="InterPro" id="IPR000868">
    <property type="entry name" value="Isochorismatase-like_dom"/>
</dbReference>
<dbReference type="CDD" id="cd00431">
    <property type="entry name" value="cysteine_hydrolases"/>
    <property type="match status" value="1"/>
</dbReference>
<organism evidence="4 5">
    <name type="scientific">Chungangia koreensis</name>
    <dbReference type="NCBI Taxonomy" id="752657"/>
    <lineage>
        <taxon>Bacteria</taxon>
        <taxon>Bacillati</taxon>
        <taxon>Bacillota</taxon>
        <taxon>Bacilli</taxon>
        <taxon>Lactobacillales</taxon>
        <taxon>Chungangia</taxon>
    </lineage>
</organism>
<accession>A0ABV8XBB5</accession>
<reference evidence="5" key="1">
    <citation type="journal article" date="2019" name="Int. J. Syst. Evol. Microbiol.">
        <title>The Global Catalogue of Microorganisms (GCM) 10K type strain sequencing project: providing services to taxonomists for standard genome sequencing and annotation.</title>
        <authorList>
            <consortium name="The Broad Institute Genomics Platform"/>
            <consortium name="The Broad Institute Genome Sequencing Center for Infectious Disease"/>
            <person name="Wu L."/>
            <person name="Ma J."/>
        </authorList>
    </citation>
    <scope>NUCLEOTIDE SEQUENCE [LARGE SCALE GENOMIC DNA]</scope>
    <source>
        <strain evidence="5">CCUG 59778</strain>
    </source>
</reference>
<name>A0ABV8XBB5_9LACT</name>
<comment type="similarity">
    <text evidence="1">Belongs to the isochorismatase family.</text>
</comment>
<protein>
    <submittedName>
        <fullName evidence="4">Cysteine hydrolase family protein</fullName>
    </submittedName>
</protein>
<keyword evidence="2 4" id="KW-0378">Hydrolase</keyword>
<dbReference type="PANTHER" id="PTHR43540">
    <property type="entry name" value="PEROXYUREIDOACRYLATE/UREIDOACRYLATE AMIDOHYDROLASE-RELATED"/>
    <property type="match status" value="1"/>
</dbReference>
<sequence length="180" mass="19871">MMKNEALIIVDMSNDFVADTGTLTAGKPAQEIVPYIRNIADDFLKNDGTVVVAMDAHAENDPHFKLWPAHNVVGTEGQKLYGELAEWFEEHQSDQRVLYVPKENYNAFHNTGLAEELRKRGIDKVHVAGVCTDICNFMTVAGADAEGFKTVIHKKGSATFSDKGPAAIDHMKAIFHTEVV</sequence>
<dbReference type="SUPFAM" id="SSF52499">
    <property type="entry name" value="Isochorismatase-like hydrolases"/>
    <property type="match status" value="1"/>
</dbReference>